<evidence type="ECO:0008006" key="4">
    <source>
        <dbReference type="Google" id="ProtNLM"/>
    </source>
</evidence>
<dbReference type="Proteomes" id="UP001501237">
    <property type="component" value="Unassembled WGS sequence"/>
</dbReference>
<keyword evidence="1" id="KW-0472">Membrane</keyword>
<organism evidence="2 3">
    <name type="scientific">Actinocorallia longicatena</name>
    <dbReference type="NCBI Taxonomy" id="111803"/>
    <lineage>
        <taxon>Bacteria</taxon>
        <taxon>Bacillati</taxon>
        <taxon>Actinomycetota</taxon>
        <taxon>Actinomycetes</taxon>
        <taxon>Streptosporangiales</taxon>
        <taxon>Thermomonosporaceae</taxon>
        <taxon>Actinocorallia</taxon>
    </lineage>
</organism>
<evidence type="ECO:0000313" key="2">
    <source>
        <dbReference type="EMBL" id="GAA3229201.1"/>
    </source>
</evidence>
<dbReference type="RefSeq" id="WP_344834801.1">
    <property type="nucleotide sequence ID" value="NZ_BAAAUV010000019.1"/>
</dbReference>
<feature type="transmembrane region" description="Helical" evidence="1">
    <location>
        <begin position="32"/>
        <end position="53"/>
    </location>
</feature>
<evidence type="ECO:0000256" key="1">
    <source>
        <dbReference type="SAM" id="Phobius"/>
    </source>
</evidence>
<keyword evidence="1" id="KW-0812">Transmembrane</keyword>
<comment type="caution">
    <text evidence="2">The sequence shown here is derived from an EMBL/GenBank/DDBJ whole genome shotgun (WGS) entry which is preliminary data.</text>
</comment>
<evidence type="ECO:0000313" key="3">
    <source>
        <dbReference type="Proteomes" id="UP001501237"/>
    </source>
</evidence>
<protein>
    <recommendedName>
        <fullName evidence="4">DUF2393 domain-containing protein</fullName>
    </recommendedName>
</protein>
<name>A0ABP6QIK1_9ACTN</name>
<keyword evidence="1" id="KW-1133">Transmembrane helix</keyword>
<reference evidence="3" key="1">
    <citation type="journal article" date="2019" name="Int. J. Syst. Evol. Microbiol.">
        <title>The Global Catalogue of Microorganisms (GCM) 10K type strain sequencing project: providing services to taxonomists for standard genome sequencing and annotation.</title>
        <authorList>
            <consortium name="The Broad Institute Genomics Platform"/>
            <consortium name="The Broad Institute Genome Sequencing Center for Infectious Disease"/>
            <person name="Wu L."/>
            <person name="Ma J."/>
        </authorList>
    </citation>
    <scope>NUCLEOTIDE SEQUENCE [LARGE SCALE GENOMIC DNA]</scope>
    <source>
        <strain evidence="3">JCM 9377</strain>
    </source>
</reference>
<sequence length="183" mass="19669">MNIAVVVLAVVGIALGAYVWELGTSRRLHRALTALAVVVASAAPALGFLALTLGHFRSDGRFTAVSCDGGTRRAEARIGDRGFEAPGCVRTRAAMTFVNAGTARVELCVGVLGDCWPRSDLPRSAWEGITLEPGQRRAWALPPHSRWLTPFERRYPLTVREGSSLSAPDLVLRVEVPPDPPTT</sequence>
<gene>
    <name evidence="2" type="ORF">GCM10010468_58980</name>
</gene>
<proteinExistence type="predicted"/>
<keyword evidence="3" id="KW-1185">Reference proteome</keyword>
<dbReference type="EMBL" id="BAAAUV010000019">
    <property type="protein sequence ID" value="GAA3229201.1"/>
    <property type="molecule type" value="Genomic_DNA"/>
</dbReference>
<accession>A0ABP6QIK1</accession>